<dbReference type="Pfam" id="PF00226">
    <property type="entry name" value="DnaJ"/>
    <property type="match status" value="1"/>
</dbReference>
<protein>
    <recommendedName>
        <fullName evidence="1">J domain-containing protein</fullName>
    </recommendedName>
</protein>
<keyword evidence="3" id="KW-1185">Reference proteome</keyword>
<dbReference type="AlphaFoldDB" id="A0AAN7L968"/>
<dbReference type="PANTHER" id="PTHR45432:SF2">
    <property type="entry name" value="CHAPERONE PROTEIN DNAJ 11, CHLOROPLASTIC"/>
    <property type="match status" value="1"/>
</dbReference>
<dbReference type="Proteomes" id="UP001346149">
    <property type="component" value="Unassembled WGS sequence"/>
</dbReference>
<feature type="domain" description="J" evidence="1">
    <location>
        <begin position="61"/>
        <end position="126"/>
    </location>
</feature>
<dbReference type="PRINTS" id="PR00625">
    <property type="entry name" value="JDOMAIN"/>
</dbReference>
<dbReference type="CDD" id="cd06257">
    <property type="entry name" value="DnaJ"/>
    <property type="match status" value="1"/>
</dbReference>
<evidence type="ECO:0000313" key="2">
    <source>
        <dbReference type="EMBL" id="KAK4778598.1"/>
    </source>
</evidence>
<dbReference type="InterPro" id="IPR036869">
    <property type="entry name" value="J_dom_sf"/>
</dbReference>
<dbReference type="PANTHER" id="PTHR45432">
    <property type="entry name" value="CHAPERONE PROTEIN DNAJ 11, CHLOROPLASTIC-LIKE"/>
    <property type="match status" value="1"/>
</dbReference>
<proteinExistence type="predicted"/>
<comment type="caution">
    <text evidence="2">The sequence shown here is derived from an EMBL/GenBank/DDBJ whole genome shotgun (WGS) entry which is preliminary data.</text>
</comment>
<dbReference type="InterPro" id="IPR001623">
    <property type="entry name" value="DnaJ_domain"/>
</dbReference>
<dbReference type="EMBL" id="JAXQNO010000017">
    <property type="protein sequence ID" value="KAK4778598.1"/>
    <property type="molecule type" value="Genomic_DNA"/>
</dbReference>
<dbReference type="Gene3D" id="1.10.287.110">
    <property type="entry name" value="DnaJ domain"/>
    <property type="match status" value="1"/>
</dbReference>
<evidence type="ECO:0000313" key="3">
    <source>
        <dbReference type="Proteomes" id="UP001346149"/>
    </source>
</evidence>
<reference evidence="2 3" key="1">
    <citation type="journal article" date="2023" name="Hortic Res">
        <title>Pangenome of water caltrop reveals structural variations and asymmetric subgenome divergence after allopolyploidization.</title>
        <authorList>
            <person name="Zhang X."/>
            <person name="Chen Y."/>
            <person name="Wang L."/>
            <person name="Yuan Y."/>
            <person name="Fang M."/>
            <person name="Shi L."/>
            <person name="Lu R."/>
            <person name="Comes H.P."/>
            <person name="Ma Y."/>
            <person name="Chen Y."/>
            <person name="Huang G."/>
            <person name="Zhou Y."/>
            <person name="Zheng Z."/>
            <person name="Qiu Y."/>
        </authorList>
    </citation>
    <scope>NUCLEOTIDE SEQUENCE [LARGE SCALE GENOMIC DNA]</scope>
    <source>
        <strain evidence="2">F231</strain>
    </source>
</reference>
<dbReference type="PROSITE" id="PS00636">
    <property type="entry name" value="DNAJ_1"/>
    <property type="match status" value="1"/>
</dbReference>
<dbReference type="InterPro" id="IPR018253">
    <property type="entry name" value="DnaJ_domain_CS"/>
</dbReference>
<gene>
    <name evidence="2" type="ORF">SAY86_006126</name>
</gene>
<dbReference type="SUPFAM" id="SSF46565">
    <property type="entry name" value="Chaperone J-domain"/>
    <property type="match status" value="1"/>
</dbReference>
<evidence type="ECO:0000259" key="1">
    <source>
        <dbReference type="PROSITE" id="PS50076"/>
    </source>
</evidence>
<sequence>MLRAIAPPMPLTVSPAGASSSFYSSSERNVATKRMPITCHAPPLTEIRSPSAYAVGRRPSSLYEVLRVKQTATPTEIKAAYRMLAKVYHPDLARRTESDGSNFIEIHNAYATLSDPASRAVYDLSMDRKMHRRSAAGSGIGFYPNRRWDTDQCW</sequence>
<dbReference type="PROSITE" id="PS50076">
    <property type="entry name" value="DNAJ_2"/>
    <property type="match status" value="1"/>
</dbReference>
<accession>A0AAN7L968</accession>
<name>A0AAN7L968_TRANT</name>
<organism evidence="2 3">
    <name type="scientific">Trapa natans</name>
    <name type="common">Water chestnut</name>
    <dbReference type="NCBI Taxonomy" id="22666"/>
    <lineage>
        <taxon>Eukaryota</taxon>
        <taxon>Viridiplantae</taxon>
        <taxon>Streptophyta</taxon>
        <taxon>Embryophyta</taxon>
        <taxon>Tracheophyta</taxon>
        <taxon>Spermatophyta</taxon>
        <taxon>Magnoliopsida</taxon>
        <taxon>eudicotyledons</taxon>
        <taxon>Gunneridae</taxon>
        <taxon>Pentapetalae</taxon>
        <taxon>rosids</taxon>
        <taxon>malvids</taxon>
        <taxon>Myrtales</taxon>
        <taxon>Lythraceae</taxon>
        <taxon>Trapa</taxon>
    </lineage>
</organism>
<dbReference type="SMART" id="SM00271">
    <property type="entry name" value="DnaJ"/>
    <property type="match status" value="1"/>
</dbReference>